<evidence type="ECO:0000256" key="1">
    <source>
        <dbReference type="ARBA" id="ARBA00022729"/>
    </source>
</evidence>
<dbReference type="SMART" id="SM00209">
    <property type="entry name" value="TSP1"/>
    <property type="match status" value="1"/>
</dbReference>
<dbReference type="SUPFAM" id="SSF82895">
    <property type="entry name" value="TSP-1 type 1 repeat"/>
    <property type="match status" value="1"/>
</dbReference>
<name>A0A3Q0ELJ4_CARSF</name>
<dbReference type="AlphaFoldDB" id="A0A3Q0ELJ4"/>
<organism evidence="5 6">
    <name type="scientific">Carlito syrichta</name>
    <name type="common">Philippine tarsier</name>
    <name type="synonym">Tarsius syrichta</name>
    <dbReference type="NCBI Taxonomy" id="1868482"/>
    <lineage>
        <taxon>Eukaryota</taxon>
        <taxon>Metazoa</taxon>
        <taxon>Chordata</taxon>
        <taxon>Craniata</taxon>
        <taxon>Vertebrata</taxon>
        <taxon>Euteleostomi</taxon>
        <taxon>Mammalia</taxon>
        <taxon>Eutheria</taxon>
        <taxon>Euarchontoglires</taxon>
        <taxon>Primates</taxon>
        <taxon>Haplorrhini</taxon>
        <taxon>Tarsiiformes</taxon>
        <taxon>Tarsiidae</taxon>
        <taxon>Carlito</taxon>
    </lineage>
</organism>
<protein>
    <submittedName>
        <fullName evidence="6">Thrombospondin type-1 domain-containing protein 7B-like</fullName>
    </submittedName>
</protein>
<evidence type="ECO:0000259" key="4">
    <source>
        <dbReference type="Pfam" id="PF19028"/>
    </source>
</evidence>
<dbReference type="InterPro" id="IPR036383">
    <property type="entry name" value="TSP1_rpt_sf"/>
</dbReference>
<keyword evidence="5" id="KW-1185">Reference proteome</keyword>
<dbReference type="PANTHER" id="PTHR11311:SF15">
    <property type="entry name" value="SPONDIN-2"/>
    <property type="match status" value="1"/>
</dbReference>
<dbReference type="PROSITE" id="PS50092">
    <property type="entry name" value="TSP1"/>
    <property type="match status" value="1"/>
</dbReference>
<dbReference type="InterPro" id="IPR051418">
    <property type="entry name" value="Spondin/Thrombospondin_T1"/>
</dbReference>
<dbReference type="OrthoDB" id="9605315at2759"/>
<proteinExistence type="predicted"/>
<evidence type="ECO:0000313" key="6">
    <source>
        <dbReference type="RefSeq" id="XP_021575023.1"/>
    </source>
</evidence>
<dbReference type="Pfam" id="PF19028">
    <property type="entry name" value="TSP1_spondin"/>
    <property type="match status" value="1"/>
</dbReference>
<dbReference type="GeneID" id="103274768"/>
<evidence type="ECO:0000256" key="2">
    <source>
        <dbReference type="ARBA" id="ARBA00023157"/>
    </source>
</evidence>
<dbReference type="RefSeq" id="XP_021575023.1">
    <property type="nucleotide sequence ID" value="XM_021719348.1"/>
</dbReference>
<evidence type="ECO:0000256" key="3">
    <source>
        <dbReference type="ARBA" id="ARBA00023180"/>
    </source>
</evidence>
<dbReference type="Gene3D" id="2.20.100.10">
    <property type="entry name" value="Thrombospondin type-1 (TSP1) repeat"/>
    <property type="match status" value="1"/>
</dbReference>
<reference evidence="6" key="1">
    <citation type="submission" date="2025-08" db="UniProtKB">
        <authorList>
            <consortium name="RefSeq"/>
        </authorList>
    </citation>
    <scope>IDENTIFICATION</scope>
</reference>
<dbReference type="InterPro" id="IPR044004">
    <property type="entry name" value="TSP1_spondin_dom"/>
</dbReference>
<accession>A0A3Q0ELJ4</accession>
<dbReference type="PANTHER" id="PTHR11311">
    <property type="entry name" value="SPONDIN"/>
    <property type="match status" value="1"/>
</dbReference>
<gene>
    <name evidence="6" type="primary">LOC103274768</name>
</gene>
<keyword evidence="3" id="KW-0325">Glycoprotein</keyword>
<feature type="domain" description="Spondin-like TSP1" evidence="4">
    <location>
        <begin position="81"/>
        <end position="133"/>
    </location>
</feature>
<keyword evidence="1" id="KW-0732">Signal</keyword>
<dbReference type="FunFam" id="2.20.100.10:FF:000014">
    <property type="entry name" value="Thrombospondin type 1 domain containing 7A"/>
    <property type="match status" value="1"/>
</dbReference>
<dbReference type="Proteomes" id="UP000189704">
    <property type="component" value="Unplaced"/>
</dbReference>
<dbReference type="KEGG" id="csyr:103274768"/>
<dbReference type="InterPro" id="IPR000884">
    <property type="entry name" value="TSP1_rpt"/>
</dbReference>
<feature type="non-terminal residue" evidence="6">
    <location>
        <position position="200"/>
    </location>
</feature>
<evidence type="ECO:0000313" key="5">
    <source>
        <dbReference type="Proteomes" id="UP000189704"/>
    </source>
</evidence>
<keyword evidence="2" id="KW-1015">Disulfide bond</keyword>
<sequence length="200" mass="22167">MLPVAAAASVPQWLSSLLQCPSGGNGWARMKSRLRCWGLQPSGREPETHCSSPLQRVSQTSLCMQDSFSLTVQSCIMPKDCETSEWSSWSPCSKTCRSGSLLPGFRSRSRDVKHIAIGGGKECPELLEKEACIVEGDLLRQCPRYSWRTSEWKECQVSLLLEQQDPHWHMTGPVCGGGIQTREVYCAQSMPMAATSRAKE</sequence>